<evidence type="ECO:0000313" key="3">
    <source>
        <dbReference type="Proteomes" id="UP000309138"/>
    </source>
</evidence>
<accession>A0A4U1L565</accession>
<sequence length="71" mass="7433">MKTFKFIAAAFALTLSTSAFAAADCCKAGAECCKEGKDCCKEKDGKKSCCCDDMKKGGDHTGHDMSGAPKK</sequence>
<name>A0A4U1L565_9SPHN</name>
<keyword evidence="3" id="KW-1185">Reference proteome</keyword>
<dbReference type="EMBL" id="SWKR01000002">
    <property type="protein sequence ID" value="TKD51423.1"/>
    <property type="molecule type" value="Genomic_DNA"/>
</dbReference>
<dbReference type="AlphaFoldDB" id="A0A4U1L565"/>
<dbReference type="Proteomes" id="UP000309138">
    <property type="component" value="Unassembled WGS sequence"/>
</dbReference>
<evidence type="ECO:0000313" key="2">
    <source>
        <dbReference type="EMBL" id="TKD51423.1"/>
    </source>
</evidence>
<feature type="chain" id="PRO_5020654039" description="Metallothionein" evidence="1">
    <location>
        <begin position="22"/>
        <end position="71"/>
    </location>
</feature>
<proteinExistence type="predicted"/>
<comment type="caution">
    <text evidence="2">The sequence shown here is derived from an EMBL/GenBank/DDBJ whole genome shotgun (WGS) entry which is preliminary data.</text>
</comment>
<keyword evidence="1" id="KW-0732">Signal</keyword>
<protein>
    <recommendedName>
        <fullName evidence="4">Metallothionein</fullName>
    </recommendedName>
</protein>
<evidence type="ECO:0000256" key="1">
    <source>
        <dbReference type="SAM" id="SignalP"/>
    </source>
</evidence>
<dbReference type="RefSeq" id="WP_136943366.1">
    <property type="nucleotide sequence ID" value="NZ_SWKR01000002.1"/>
</dbReference>
<reference evidence="2 3" key="1">
    <citation type="submission" date="2019-04" db="EMBL/GenBank/DDBJ databases">
        <authorList>
            <person name="Yang Y."/>
            <person name="Wei D."/>
        </authorList>
    </citation>
    <scope>NUCLEOTIDE SEQUENCE [LARGE SCALE GENOMIC DNA]</scope>
    <source>
        <strain evidence="2 3">L-1-4w-11</strain>
    </source>
</reference>
<organism evidence="2 3">
    <name type="scientific">Sphingomonas baiyangensis</name>
    <dbReference type="NCBI Taxonomy" id="2572576"/>
    <lineage>
        <taxon>Bacteria</taxon>
        <taxon>Pseudomonadati</taxon>
        <taxon>Pseudomonadota</taxon>
        <taxon>Alphaproteobacteria</taxon>
        <taxon>Sphingomonadales</taxon>
        <taxon>Sphingomonadaceae</taxon>
        <taxon>Sphingomonas</taxon>
    </lineage>
</organism>
<gene>
    <name evidence="2" type="ORF">FBR43_12170</name>
</gene>
<evidence type="ECO:0008006" key="4">
    <source>
        <dbReference type="Google" id="ProtNLM"/>
    </source>
</evidence>
<feature type="signal peptide" evidence="1">
    <location>
        <begin position="1"/>
        <end position="21"/>
    </location>
</feature>